<dbReference type="InterPro" id="IPR045063">
    <property type="entry name" value="Dynamin_N"/>
</dbReference>
<organism evidence="2 3">
    <name type="scientific">Georgenia wutianyii</name>
    <dbReference type="NCBI Taxonomy" id="2585135"/>
    <lineage>
        <taxon>Bacteria</taxon>
        <taxon>Bacillati</taxon>
        <taxon>Actinomycetota</taxon>
        <taxon>Actinomycetes</taxon>
        <taxon>Micrococcales</taxon>
        <taxon>Bogoriellaceae</taxon>
        <taxon>Georgenia</taxon>
    </lineage>
</organism>
<dbReference type="CDD" id="cd00882">
    <property type="entry name" value="Ras_like_GTPase"/>
    <property type="match status" value="1"/>
</dbReference>
<dbReference type="SUPFAM" id="SSF52540">
    <property type="entry name" value="P-loop containing nucleoside triphosphate hydrolases"/>
    <property type="match status" value="1"/>
</dbReference>
<dbReference type="InterPro" id="IPR005662">
    <property type="entry name" value="GTPase_Era-like"/>
</dbReference>
<protein>
    <recommendedName>
        <fullName evidence="1">Dynamin N-terminal domain-containing protein</fullName>
    </recommendedName>
</protein>
<dbReference type="PANTHER" id="PTHR42698:SF1">
    <property type="entry name" value="GTPASE ERA, MITOCHONDRIAL"/>
    <property type="match status" value="1"/>
</dbReference>
<reference evidence="2 3" key="1">
    <citation type="submission" date="2019-05" db="EMBL/GenBank/DDBJ databases">
        <title>Georgenia *** sp. nov., and Georgenia *** sp. nov., isolated from the intestinal contents of plateau pika (Ochotona curzoniae) in the Qinghai-Tibet plateau of China.</title>
        <authorList>
            <person name="Tian Z."/>
        </authorList>
    </citation>
    <scope>NUCLEOTIDE SEQUENCE [LARGE SCALE GENOMIC DNA]</scope>
    <source>
        <strain evidence="2 3">Z294</strain>
    </source>
</reference>
<proteinExistence type="predicted"/>
<name>A0ABX5VNV6_9MICO</name>
<accession>A0ABX5VNV6</accession>
<sequence>MTEPAAAPRDDVVAPLRALEQQLAGTTLPLDLPGADDARRRLRSLVDQLDDYVLPRAERLDAPLLAVVGGSTGAGKSTLVNSLVGQEVSRASAIRPTTRRPVLVHHPDDASWFTDDRVLPGLARVHDAGPEEPREEDAEVTELGLVAAPSVPRGLALLDAPDIDSVVAANRRLAGQLLAAADLWVFVTTAARYADAVPWELLRAAAARRVVVAVILDRVPPGTAGEIRADLSDRLQAENLAHAPLFVVSEQPPRAPGVAAELPEADLAPIRSWLTGLVADATTRAGVARQTLSGAVAEVLTGTQDVATAGDAQAAAAGALERAALDHHAAALRSVMDATDDGTLLRGEVLARWQEFVGTGEWLRGVEAAVGRLRDRVTGFLRGRPSHEARVEEAIESGLVTLVVSEVERAERETRRAWQSLPGGTTALVDLPERDAGAGRPALAEEVGAQVRDWQRALLERVRAEGEDRRVRARMLSLGVNASGVSLMLVVFAFSGGLTGIEIGVAGGTAVVGQKVLEMVFGDQAVRELARHAQEDLEVRVGELLERHRRPWLDSLARLGVDPDAGERLRQAALAVRIAGGSR</sequence>
<dbReference type="InterPro" id="IPR027417">
    <property type="entry name" value="P-loop_NTPase"/>
</dbReference>
<dbReference type="Proteomes" id="UP000313948">
    <property type="component" value="Chromosome"/>
</dbReference>
<feature type="domain" description="Dynamin N-terminal" evidence="1">
    <location>
        <begin position="67"/>
        <end position="192"/>
    </location>
</feature>
<evidence type="ECO:0000313" key="3">
    <source>
        <dbReference type="Proteomes" id="UP000313948"/>
    </source>
</evidence>
<dbReference type="EMBL" id="CP040899">
    <property type="protein sequence ID" value="QDB79361.1"/>
    <property type="molecule type" value="Genomic_DNA"/>
</dbReference>
<dbReference type="RefSeq" id="WP_139948456.1">
    <property type="nucleotide sequence ID" value="NZ_CP040899.1"/>
</dbReference>
<keyword evidence="3" id="KW-1185">Reference proteome</keyword>
<gene>
    <name evidence="2" type="ORF">FE251_08245</name>
</gene>
<dbReference type="Gene3D" id="3.40.50.300">
    <property type="entry name" value="P-loop containing nucleotide triphosphate hydrolases"/>
    <property type="match status" value="1"/>
</dbReference>
<dbReference type="Pfam" id="PF00350">
    <property type="entry name" value="Dynamin_N"/>
    <property type="match status" value="1"/>
</dbReference>
<evidence type="ECO:0000259" key="1">
    <source>
        <dbReference type="Pfam" id="PF00350"/>
    </source>
</evidence>
<dbReference type="PANTHER" id="PTHR42698">
    <property type="entry name" value="GTPASE ERA"/>
    <property type="match status" value="1"/>
</dbReference>
<evidence type="ECO:0000313" key="2">
    <source>
        <dbReference type="EMBL" id="QDB79361.1"/>
    </source>
</evidence>